<reference evidence="3 4" key="1">
    <citation type="submission" date="2020-08" db="EMBL/GenBank/DDBJ databases">
        <title>The Agave Microbiome: Exploring the role of microbial communities in plant adaptations to desert environments.</title>
        <authorList>
            <person name="Partida-Martinez L.P."/>
        </authorList>
    </citation>
    <scope>NUCLEOTIDE SEQUENCE [LARGE SCALE GENOMIC DNA]</scope>
    <source>
        <strain evidence="3 4">RAS26</strain>
    </source>
</reference>
<reference evidence="3 4" key="2">
    <citation type="submission" date="2020-08" db="EMBL/GenBank/DDBJ databases">
        <authorList>
            <person name="Partida-Martinez L."/>
            <person name="Huntemann M."/>
            <person name="Clum A."/>
            <person name="Wang J."/>
            <person name="Palaniappan K."/>
            <person name="Ritter S."/>
            <person name="Chen I.-M."/>
            <person name="Stamatis D."/>
            <person name="Reddy T."/>
            <person name="O'Malley R."/>
            <person name="Daum C."/>
            <person name="Shapiro N."/>
            <person name="Ivanova N."/>
            <person name="Kyrpides N."/>
            <person name="Woyke T."/>
        </authorList>
    </citation>
    <scope>NUCLEOTIDE SEQUENCE [LARGE SCALE GENOMIC DNA]</scope>
    <source>
        <strain evidence="3 4">RAS26</strain>
    </source>
</reference>
<dbReference type="RefSeq" id="WP_183297162.1">
    <property type="nucleotide sequence ID" value="NZ_JACHVX010000005.1"/>
</dbReference>
<dbReference type="Proteomes" id="UP000518206">
    <property type="component" value="Unassembled WGS sequence"/>
</dbReference>
<dbReference type="GO" id="GO:0003824">
    <property type="term" value="F:catalytic activity"/>
    <property type="evidence" value="ECO:0007669"/>
    <property type="project" value="UniProtKB-ARBA"/>
</dbReference>
<dbReference type="AlphaFoldDB" id="A0A7W4UIX4"/>
<sequence length="331" mass="35000">MSAVDTSTRTTPTPATAPRTSTAGATRRRLAARARLAYVRGRLRVLGVVAPRRAGAEAFTLWCTLPGGTGRRKDVRPHAGELVELAAPRGGRVVAESWGSGPVVYLVHGWGGWRGQLGAFVAPLVDAGYRVVAFDAPGHGDSDPSVLGPRRGTLVEVMEALEVVGAHFGDSAAVVAHSMGTTAASKVLSAGPLRTERLVLIAPNHDFAEILADFDRMLRLSPRVQGLLRGALEDFVGHALSDFDLAPLGADGQLPQTLVVHDRRDKETPFAVGHRVAESWPTATLVATDGLGHQRILRDEATIDLIVRDIAARPSTLRPSSLSPSTLSPSA</sequence>
<dbReference type="InterPro" id="IPR050471">
    <property type="entry name" value="AB_hydrolase"/>
</dbReference>
<dbReference type="SUPFAM" id="SSF53474">
    <property type="entry name" value="alpha/beta-Hydrolases"/>
    <property type="match status" value="1"/>
</dbReference>
<feature type="region of interest" description="Disordered" evidence="1">
    <location>
        <begin position="1"/>
        <end position="26"/>
    </location>
</feature>
<evidence type="ECO:0000313" key="3">
    <source>
        <dbReference type="EMBL" id="MBB2924348.1"/>
    </source>
</evidence>
<gene>
    <name evidence="3" type="ORF">FHR80_003281</name>
</gene>
<name>A0A7W4UIX4_9CELL</name>
<dbReference type="EMBL" id="JACHVX010000005">
    <property type="protein sequence ID" value="MBB2924348.1"/>
    <property type="molecule type" value="Genomic_DNA"/>
</dbReference>
<dbReference type="InterPro" id="IPR000073">
    <property type="entry name" value="AB_hydrolase_1"/>
</dbReference>
<evidence type="ECO:0000256" key="1">
    <source>
        <dbReference type="SAM" id="MobiDB-lite"/>
    </source>
</evidence>
<dbReference type="PANTHER" id="PTHR43433:SF5">
    <property type="entry name" value="AB HYDROLASE-1 DOMAIN-CONTAINING PROTEIN"/>
    <property type="match status" value="1"/>
</dbReference>
<dbReference type="Pfam" id="PF00561">
    <property type="entry name" value="Abhydrolase_1"/>
    <property type="match status" value="1"/>
</dbReference>
<protein>
    <submittedName>
        <fullName evidence="3">Pimeloyl-ACP methyl ester carboxylesterase</fullName>
    </submittedName>
</protein>
<dbReference type="Gene3D" id="3.40.50.1820">
    <property type="entry name" value="alpha/beta hydrolase"/>
    <property type="match status" value="1"/>
</dbReference>
<feature type="compositionally biased region" description="Low complexity" evidence="1">
    <location>
        <begin position="1"/>
        <end position="25"/>
    </location>
</feature>
<comment type="caution">
    <text evidence="3">The sequence shown here is derived from an EMBL/GenBank/DDBJ whole genome shotgun (WGS) entry which is preliminary data.</text>
</comment>
<feature type="domain" description="AB hydrolase-1" evidence="2">
    <location>
        <begin position="102"/>
        <end position="295"/>
    </location>
</feature>
<dbReference type="PRINTS" id="PR00111">
    <property type="entry name" value="ABHYDROLASE"/>
</dbReference>
<evidence type="ECO:0000313" key="4">
    <source>
        <dbReference type="Proteomes" id="UP000518206"/>
    </source>
</evidence>
<organism evidence="3 4">
    <name type="scientific">Cellulomonas cellasea</name>
    <dbReference type="NCBI Taxonomy" id="43670"/>
    <lineage>
        <taxon>Bacteria</taxon>
        <taxon>Bacillati</taxon>
        <taxon>Actinomycetota</taxon>
        <taxon>Actinomycetes</taxon>
        <taxon>Micrococcales</taxon>
        <taxon>Cellulomonadaceae</taxon>
        <taxon>Cellulomonas</taxon>
    </lineage>
</organism>
<accession>A0A7W4UIX4</accession>
<dbReference type="PANTHER" id="PTHR43433">
    <property type="entry name" value="HYDROLASE, ALPHA/BETA FOLD FAMILY PROTEIN"/>
    <property type="match status" value="1"/>
</dbReference>
<proteinExistence type="predicted"/>
<evidence type="ECO:0000259" key="2">
    <source>
        <dbReference type="Pfam" id="PF00561"/>
    </source>
</evidence>
<dbReference type="InterPro" id="IPR029058">
    <property type="entry name" value="AB_hydrolase_fold"/>
</dbReference>